<accession>A0A8J4FNJ3</accession>
<dbReference type="AlphaFoldDB" id="A0A8J4FNJ3"/>
<sequence length="113" mass="11400">MLIWSLSTAITLLGLPLAIGMYYGMVRYAASMLVAGRSTLRRVSSLGMVVGMGPAAFSGGGAGHGSEDGLPGSQGLRSSQGSLGLGLSALRRAAAYGGDSDSDSGLPVRILRL</sequence>
<dbReference type="EMBL" id="BNCP01000027">
    <property type="protein sequence ID" value="GIL83666.1"/>
    <property type="molecule type" value="Genomic_DNA"/>
</dbReference>
<reference evidence="2" key="1">
    <citation type="journal article" date="2021" name="Proc. Natl. Acad. Sci. U.S.A.">
        <title>Three genomes in the algal genus Volvox reveal the fate of a haploid sex-determining region after a transition to homothallism.</title>
        <authorList>
            <person name="Yamamoto K."/>
            <person name="Hamaji T."/>
            <person name="Kawai-Toyooka H."/>
            <person name="Matsuzaki R."/>
            <person name="Takahashi F."/>
            <person name="Nishimura Y."/>
            <person name="Kawachi M."/>
            <person name="Noguchi H."/>
            <person name="Minakuchi Y."/>
            <person name="Umen J.G."/>
            <person name="Toyoda A."/>
            <person name="Nozaki H."/>
        </authorList>
    </citation>
    <scope>NUCLEOTIDE SEQUENCE</scope>
    <source>
        <strain evidence="2">NIES-3786</strain>
    </source>
</reference>
<dbReference type="Proteomes" id="UP000747110">
    <property type="component" value="Unassembled WGS sequence"/>
</dbReference>
<name>A0A8J4FNJ3_9CHLO</name>
<keyword evidence="3" id="KW-1185">Reference proteome</keyword>
<gene>
    <name evidence="2" type="ORF">Vretifemale_12414</name>
</gene>
<comment type="caution">
    <text evidence="2">The sequence shown here is derived from an EMBL/GenBank/DDBJ whole genome shotgun (WGS) entry which is preliminary data.</text>
</comment>
<feature type="region of interest" description="Disordered" evidence="1">
    <location>
        <begin position="60"/>
        <end position="79"/>
    </location>
</feature>
<evidence type="ECO:0000313" key="3">
    <source>
        <dbReference type="Proteomes" id="UP000747110"/>
    </source>
</evidence>
<dbReference type="OrthoDB" id="10677108at2759"/>
<evidence type="ECO:0000313" key="2">
    <source>
        <dbReference type="EMBL" id="GIL83666.1"/>
    </source>
</evidence>
<protein>
    <submittedName>
        <fullName evidence="2">Uncharacterized protein</fullName>
    </submittedName>
</protein>
<proteinExistence type="predicted"/>
<evidence type="ECO:0000256" key="1">
    <source>
        <dbReference type="SAM" id="MobiDB-lite"/>
    </source>
</evidence>
<organism evidence="2 3">
    <name type="scientific">Volvox reticuliferus</name>
    <dbReference type="NCBI Taxonomy" id="1737510"/>
    <lineage>
        <taxon>Eukaryota</taxon>
        <taxon>Viridiplantae</taxon>
        <taxon>Chlorophyta</taxon>
        <taxon>core chlorophytes</taxon>
        <taxon>Chlorophyceae</taxon>
        <taxon>CS clade</taxon>
        <taxon>Chlamydomonadales</taxon>
        <taxon>Volvocaceae</taxon>
        <taxon>Volvox</taxon>
    </lineage>
</organism>